<accession>A0A1H7QLT7</accession>
<feature type="binding site" evidence="3">
    <location>
        <position position="160"/>
    </location>
    <ligand>
        <name>acetyl-CoA</name>
        <dbReference type="ChEBI" id="CHEBI:57288"/>
    </ligand>
</feature>
<dbReference type="InterPro" id="IPR041561">
    <property type="entry name" value="PglD_N"/>
</dbReference>
<feature type="binding site" evidence="3">
    <location>
        <position position="139"/>
    </location>
    <ligand>
        <name>acetyl-CoA</name>
        <dbReference type="ChEBI" id="CHEBI:57288"/>
    </ligand>
</feature>
<dbReference type="Gene3D" id="3.40.50.20">
    <property type="match status" value="1"/>
</dbReference>
<keyword evidence="5" id="KW-0012">Acyltransferase</keyword>
<dbReference type="GO" id="GO:0016746">
    <property type="term" value="F:acyltransferase activity"/>
    <property type="evidence" value="ECO:0007669"/>
    <property type="project" value="UniProtKB-KW"/>
</dbReference>
<dbReference type="InterPro" id="IPR011004">
    <property type="entry name" value="Trimer_LpxA-like_sf"/>
</dbReference>
<dbReference type="PANTHER" id="PTHR43300">
    <property type="entry name" value="ACETYLTRANSFERASE"/>
    <property type="match status" value="1"/>
</dbReference>
<dbReference type="Pfam" id="PF17836">
    <property type="entry name" value="PglD_N"/>
    <property type="match status" value="1"/>
</dbReference>
<evidence type="ECO:0000256" key="1">
    <source>
        <dbReference type="ARBA" id="ARBA00007274"/>
    </source>
</evidence>
<evidence type="ECO:0000259" key="4">
    <source>
        <dbReference type="Pfam" id="PF17836"/>
    </source>
</evidence>
<reference evidence="5 6" key="1">
    <citation type="submission" date="2016-10" db="EMBL/GenBank/DDBJ databases">
        <authorList>
            <person name="de Groot N.N."/>
        </authorList>
    </citation>
    <scope>NUCLEOTIDE SEQUENCE [LARGE SCALE GENOMIC DNA]</scope>
    <source>
        <strain evidence="5 6">DSM 21039</strain>
    </source>
</reference>
<evidence type="ECO:0000313" key="6">
    <source>
        <dbReference type="Proteomes" id="UP000198984"/>
    </source>
</evidence>
<protein>
    <submittedName>
        <fullName evidence="5">Sugar O-acyltransferase, sialic acid O-acetyltransferase NeuD family</fullName>
    </submittedName>
</protein>
<comment type="similarity">
    <text evidence="1">Belongs to the transferase hexapeptide repeat family.</text>
</comment>
<keyword evidence="6" id="KW-1185">Reference proteome</keyword>
<dbReference type="AlphaFoldDB" id="A0A1H7QLT7"/>
<feature type="site" description="Increases basicity of active site His" evidence="2">
    <location>
        <position position="131"/>
    </location>
</feature>
<keyword evidence="5" id="KW-0808">Transferase</keyword>
<dbReference type="NCBIfam" id="TIGR03570">
    <property type="entry name" value="NeuD_NnaD"/>
    <property type="match status" value="1"/>
</dbReference>
<dbReference type="RefSeq" id="WP_202909192.1">
    <property type="nucleotide sequence ID" value="NZ_FOBB01000002.1"/>
</dbReference>
<dbReference type="EMBL" id="FOBB01000002">
    <property type="protein sequence ID" value="SEL48873.1"/>
    <property type="molecule type" value="Genomic_DNA"/>
</dbReference>
<dbReference type="Gene3D" id="2.160.10.10">
    <property type="entry name" value="Hexapeptide repeat proteins"/>
    <property type="match status" value="1"/>
</dbReference>
<dbReference type="SUPFAM" id="SSF51161">
    <property type="entry name" value="Trimeric LpxA-like enzymes"/>
    <property type="match status" value="1"/>
</dbReference>
<dbReference type="PANTHER" id="PTHR43300:SF7">
    <property type="entry name" value="UDP-N-ACETYLBACILLOSAMINE N-ACETYLTRANSFERASE"/>
    <property type="match status" value="1"/>
</dbReference>
<evidence type="ECO:0000256" key="3">
    <source>
        <dbReference type="PIRSR" id="PIRSR620019-2"/>
    </source>
</evidence>
<feature type="active site" description="Proton acceptor" evidence="2">
    <location>
        <position position="130"/>
    </location>
</feature>
<gene>
    <name evidence="5" type="ORF">SAMN04488505_102386</name>
</gene>
<feature type="binding site" evidence="3">
    <location>
        <position position="65"/>
    </location>
    <ligand>
        <name>substrate</name>
    </ligand>
</feature>
<sequence length="205" mass="21161">MNKVYLYGASGHGKVVAEILEKNNSSIPAVFDDNPAGTHLLDYPVQRPFAPDSFPGDAQLIITIGNNSIRKKIAQQLSGVQFATAVHPAASISARSSIGAGTVIMAGVSVNSSVAMGQHVILNTNCSVDHDCELGDFVHISPNAALAGNVKVGEGTHVGIGACVIQGMNIGSWAIIGAGTVVITDVPDHAVVVGNPGKIIRYTKK</sequence>
<dbReference type="InterPro" id="IPR020019">
    <property type="entry name" value="AcTrfase_PglD-like"/>
</dbReference>
<feature type="domain" description="PglD N-terminal" evidence="4">
    <location>
        <begin position="3"/>
        <end position="77"/>
    </location>
</feature>
<evidence type="ECO:0000313" key="5">
    <source>
        <dbReference type="EMBL" id="SEL48873.1"/>
    </source>
</evidence>
<organism evidence="5 6">
    <name type="scientific">Chitinophaga rupis</name>
    <dbReference type="NCBI Taxonomy" id="573321"/>
    <lineage>
        <taxon>Bacteria</taxon>
        <taxon>Pseudomonadati</taxon>
        <taxon>Bacteroidota</taxon>
        <taxon>Chitinophagia</taxon>
        <taxon>Chitinophagales</taxon>
        <taxon>Chitinophagaceae</taxon>
        <taxon>Chitinophaga</taxon>
    </lineage>
</organism>
<feature type="binding site" evidence="3">
    <location>
        <begin position="10"/>
        <end position="12"/>
    </location>
    <ligand>
        <name>substrate</name>
    </ligand>
</feature>
<name>A0A1H7QLT7_9BACT</name>
<dbReference type="CDD" id="cd03360">
    <property type="entry name" value="LbH_AT_putative"/>
    <property type="match status" value="1"/>
</dbReference>
<proteinExistence type="inferred from homology"/>
<evidence type="ECO:0000256" key="2">
    <source>
        <dbReference type="PIRSR" id="PIRSR620019-1"/>
    </source>
</evidence>
<dbReference type="STRING" id="573321.SAMN04488505_102386"/>
<dbReference type="Proteomes" id="UP000198984">
    <property type="component" value="Unassembled WGS sequence"/>
</dbReference>
<dbReference type="InterPro" id="IPR050179">
    <property type="entry name" value="Trans_hexapeptide_repeat"/>
</dbReference>